<comment type="caution">
    <text evidence="1">The sequence shown here is derived from an EMBL/GenBank/DDBJ whole genome shotgun (WGS) entry which is preliminary data.</text>
</comment>
<gene>
    <name evidence="1" type="ORF">G4B88_000563</name>
</gene>
<evidence type="ECO:0000313" key="2">
    <source>
        <dbReference type="Proteomes" id="UP000583929"/>
    </source>
</evidence>
<reference evidence="1 2" key="1">
    <citation type="journal article" date="2020" name="bioRxiv">
        <title>Sequence and annotation of 42 cannabis genomes reveals extensive copy number variation in cannabinoid synthesis and pathogen resistance genes.</title>
        <authorList>
            <person name="Mckernan K.J."/>
            <person name="Helbert Y."/>
            <person name="Kane L.T."/>
            <person name="Ebling H."/>
            <person name="Zhang L."/>
            <person name="Liu B."/>
            <person name="Eaton Z."/>
            <person name="Mclaughlin S."/>
            <person name="Kingan S."/>
            <person name="Baybayan P."/>
            <person name="Concepcion G."/>
            <person name="Jordan M."/>
            <person name="Riva A."/>
            <person name="Barbazuk W."/>
            <person name="Harkins T."/>
        </authorList>
    </citation>
    <scope>NUCLEOTIDE SEQUENCE [LARGE SCALE GENOMIC DNA]</scope>
    <source>
        <strain evidence="2">cv. Jamaican Lion 4</strain>
        <tissue evidence="1">Leaf</tissue>
    </source>
</reference>
<keyword evidence="2" id="KW-1185">Reference proteome</keyword>
<accession>A0A7J6ER98</accession>
<sequence>MNDIASRNRIFSFVKIIVFSHKKLFYKPHTIISGMLHEAIQGIRKKKKKKAVEEFNKRVVNYGKEINEDFIRLTVVPFSILVTELIYKEGDDQYTNVGKVLKKNITALS</sequence>
<protein>
    <submittedName>
        <fullName evidence="1">Uncharacterized protein</fullName>
    </submittedName>
</protein>
<dbReference type="AlphaFoldDB" id="A0A7J6ER98"/>
<dbReference type="InterPro" id="IPR008949">
    <property type="entry name" value="Isoprenoid_synthase_dom_sf"/>
</dbReference>
<organism evidence="1 2">
    <name type="scientific">Cannabis sativa</name>
    <name type="common">Hemp</name>
    <name type="synonym">Marijuana</name>
    <dbReference type="NCBI Taxonomy" id="3483"/>
    <lineage>
        <taxon>Eukaryota</taxon>
        <taxon>Viridiplantae</taxon>
        <taxon>Streptophyta</taxon>
        <taxon>Embryophyta</taxon>
        <taxon>Tracheophyta</taxon>
        <taxon>Spermatophyta</taxon>
        <taxon>Magnoliopsida</taxon>
        <taxon>eudicotyledons</taxon>
        <taxon>Gunneridae</taxon>
        <taxon>Pentapetalae</taxon>
        <taxon>rosids</taxon>
        <taxon>fabids</taxon>
        <taxon>Rosales</taxon>
        <taxon>Cannabaceae</taxon>
        <taxon>Cannabis</taxon>
    </lineage>
</organism>
<proteinExistence type="predicted"/>
<dbReference type="EMBL" id="JAATIQ010000337">
    <property type="protein sequence ID" value="KAF4360932.1"/>
    <property type="molecule type" value="Genomic_DNA"/>
</dbReference>
<evidence type="ECO:0000313" key="1">
    <source>
        <dbReference type="EMBL" id="KAF4360932.1"/>
    </source>
</evidence>
<name>A0A7J6ER98_CANSA</name>
<dbReference type="Proteomes" id="UP000583929">
    <property type="component" value="Unassembled WGS sequence"/>
</dbReference>
<dbReference type="Gene3D" id="1.10.600.10">
    <property type="entry name" value="Farnesyl Diphosphate Synthase"/>
    <property type="match status" value="1"/>
</dbReference>